<evidence type="ECO:0000313" key="3">
    <source>
        <dbReference type="Proteomes" id="UP000069632"/>
    </source>
</evidence>
<feature type="transmembrane region" description="Helical" evidence="1">
    <location>
        <begin position="7"/>
        <end position="24"/>
    </location>
</feature>
<keyword evidence="1" id="KW-0812">Transmembrane</keyword>
<accession>A0A128EHM6</accession>
<protein>
    <submittedName>
        <fullName evidence="2">Uncharacterized protein</fullName>
    </submittedName>
</protein>
<reference evidence="2 3" key="1">
    <citation type="submission" date="2016-02" db="EMBL/GenBank/DDBJ databases">
        <authorList>
            <consortium name="Pathogen Informatics"/>
        </authorList>
    </citation>
    <scope>NUCLEOTIDE SEQUENCE [LARGE SCALE GENOMIC DNA]</scope>
    <source>
        <strain evidence="2 3">RC20</strain>
    </source>
</reference>
<keyword evidence="3" id="KW-1185">Reference proteome</keyword>
<keyword evidence="1" id="KW-1133">Transmembrane helix</keyword>
<name>A0A128EHM6_9BACT</name>
<gene>
    <name evidence="2" type="ORF">ERS672216_01896</name>
</gene>
<dbReference type="RefSeq" id="WP_075495407.1">
    <property type="nucleotide sequence ID" value="NZ_CP053844.1"/>
</dbReference>
<evidence type="ECO:0000313" key="2">
    <source>
        <dbReference type="EMBL" id="CZE49392.1"/>
    </source>
</evidence>
<dbReference type="Proteomes" id="UP000069632">
    <property type="component" value="Unassembled WGS sequence"/>
</dbReference>
<dbReference type="OrthoDB" id="9995077at2"/>
<keyword evidence="1" id="KW-0472">Membrane</keyword>
<feature type="transmembrane region" description="Helical" evidence="1">
    <location>
        <begin position="107"/>
        <end position="130"/>
    </location>
</feature>
<sequence length="134" mass="15122">MELKLFKIYALLDCILILVCIMMGRNWLLNSQISFFISIFIAYASFKSYKNRIENEIYSGKYDDLGEDDEVQKIGAKASAITFFSPLKILGYLFLGGSFYLLAKYAFLNVAAFSIGIALMPLGAIIYGIFFDKS</sequence>
<dbReference type="AlphaFoldDB" id="A0A128EHM6"/>
<proteinExistence type="predicted"/>
<dbReference type="EMBL" id="FIZP01000020">
    <property type="protein sequence ID" value="CZE49392.1"/>
    <property type="molecule type" value="Genomic_DNA"/>
</dbReference>
<feature type="transmembrane region" description="Helical" evidence="1">
    <location>
        <begin position="80"/>
        <end position="101"/>
    </location>
</feature>
<organism evidence="2 3">
    <name type="scientific">Campylobacter geochelonis</name>
    <dbReference type="NCBI Taxonomy" id="1780362"/>
    <lineage>
        <taxon>Bacteria</taxon>
        <taxon>Pseudomonadati</taxon>
        <taxon>Campylobacterota</taxon>
        <taxon>Epsilonproteobacteria</taxon>
        <taxon>Campylobacterales</taxon>
        <taxon>Campylobacteraceae</taxon>
        <taxon>Campylobacter</taxon>
    </lineage>
</organism>
<evidence type="ECO:0000256" key="1">
    <source>
        <dbReference type="SAM" id="Phobius"/>
    </source>
</evidence>